<proteinExistence type="predicted"/>
<organism evidence="2 3">
    <name type="scientific">Meloidogyne incognita</name>
    <name type="common">Southern root-knot nematode worm</name>
    <name type="synonym">Oxyuris incognita</name>
    <dbReference type="NCBI Taxonomy" id="6306"/>
    <lineage>
        <taxon>Eukaryota</taxon>
        <taxon>Metazoa</taxon>
        <taxon>Ecdysozoa</taxon>
        <taxon>Nematoda</taxon>
        <taxon>Chromadorea</taxon>
        <taxon>Rhabditida</taxon>
        <taxon>Tylenchina</taxon>
        <taxon>Tylenchomorpha</taxon>
        <taxon>Tylenchoidea</taxon>
        <taxon>Meloidogynidae</taxon>
        <taxon>Meloidogyninae</taxon>
        <taxon>Meloidogyne</taxon>
        <taxon>Meloidogyne incognita group</taxon>
    </lineage>
</organism>
<evidence type="ECO:0000313" key="3">
    <source>
        <dbReference type="WBParaSite" id="Minc3s00232g08176"/>
    </source>
</evidence>
<evidence type="ECO:0000313" key="2">
    <source>
        <dbReference type="Proteomes" id="UP000887563"/>
    </source>
</evidence>
<feature type="compositionally biased region" description="Polar residues" evidence="1">
    <location>
        <begin position="41"/>
        <end position="59"/>
    </location>
</feature>
<dbReference type="WBParaSite" id="Minc3s00232g08176">
    <property type="protein sequence ID" value="Minc3s00232g08176"/>
    <property type="gene ID" value="Minc3s00232g08176"/>
</dbReference>
<dbReference type="Proteomes" id="UP000887563">
    <property type="component" value="Unplaced"/>
</dbReference>
<keyword evidence="2" id="KW-1185">Reference proteome</keyword>
<feature type="region of interest" description="Disordered" evidence="1">
    <location>
        <begin position="33"/>
        <end position="59"/>
    </location>
</feature>
<accession>A0A914L326</accession>
<name>A0A914L326_MELIC</name>
<dbReference type="AlphaFoldDB" id="A0A914L326"/>
<protein>
    <submittedName>
        <fullName evidence="3">Candidate secreted effector</fullName>
    </submittedName>
</protein>
<evidence type="ECO:0000256" key="1">
    <source>
        <dbReference type="SAM" id="MobiDB-lite"/>
    </source>
</evidence>
<sequence length="59" mass="6535">MIGLFSRTQSTLITWSRQSTRMWNTGMSIGSQSAWAKPGVQQGNATEGFQQGWNGQKKS</sequence>
<reference evidence="3" key="1">
    <citation type="submission" date="2022-11" db="UniProtKB">
        <authorList>
            <consortium name="WormBaseParasite"/>
        </authorList>
    </citation>
    <scope>IDENTIFICATION</scope>
</reference>